<keyword evidence="8" id="KW-1185">Reference proteome</keyword>
<dbReference type="Gene3D" id="3.30.700.10">
    <property type="entry name" value="Glycoprotein, Type 4 Pilin"/>
    <property type="match status" value="1"/>
</dbReference>
<dbReference type="PROSITE" id="PS00409">
    <property type="entry name" value="PROKAR_NTER_METHYL"/>
    <property type="match status" value="1"/>
</dbReference>
<dbReference type="EMBL" id="SNTY01000088">
    <property type="protein sequence ID" value="TEU23027.1"/>
    <property type="molecule type" value="Genomic_DNA"/>
</dbReference>
<dbReference type="STRING" id="1120977.GCA_000619845_00884"/>
<dbReference type="Proteomes" id="UP000297834">
    <property type="component" value="Unassembled WGS sequence"/>
</dbReference>
<gene>
    <name evidence="7" type="ORF">E2B99_14095</name>
</gene>
<evidence type="ECO:0000256" key="2">
    <source>
        <dbReference type="ARBA" id="ARBA00022481"/>
    </source>
</evidence>
<evidence type="ECO:0000256" key="5">
    <source>
        <dbReference type="ARBA" id="ARBA00023136"/>
    </source>
</evidence>
<organism evidence="7 8">
    <name type="scientific">Alkanindiges illinoisensis</name>
    <dbReference type="NCBI Taxonomy" id="197183"/>
    <lineage>
        <taxon>Bacteria</taxon>
        <taxon>Pseudomonadati</taxon>
        <taxon>Pseudomonadota</taxon>
        <taxon>Gammaproteobacteria</taxon>
        <taxon>Moraxellales</taxon>
        <taxon>Moraxellaceae</taxon>
        <taxon>Alkanindiges</taxon>
    </lineage>
</organism>
<evidence type="ECO:0000313" key="7">
    <source>
        <dbReference type="EMBL" id="TEU23027.1"/>
    </source>
</evidence>
<dbReference type="InterPro" id="IPR012902">
    <property type="entry name" value="N_methyl_site"/>
</dbReference>
<reference evidence="7 8" key="1">
    <citation type="submission" date="2019-03" db="EMBL/GenBank/DDBJ databases">
        <title>Alkanindiges illinoisensis: a potential pathogenic isolated from ascites of a gastric cancer patient with abdominal metastasis.</title>
        <authorList>
            <person name="Hu X."/>
            <person name="Yang B."/>
            <person name="Yan X."/>
            <person name="Lin L."/>
            <person name="Zhao H."/>
            <person name="Zhou F."/>
            <person name="Su B."/>
            <person name="Chen J."/>
            <person name="Rui Y."/>
            <person name="Wang Q."/>
            <person name="Zheng L."/>
        </authorList>
    </citation>
    <scope>NUCLEOTIDE SEQUENCE [LARGE SCALE GENOMIC DNA]</scope>
    <source>
        <strain evidence="7 8">NFYY 23406</strain>
    </source>
</reference>
<name>A0A4Y7X8K0_9GAMM</name>
<keyword evidence="3 6" id="KW-0812">Transmembrane</keyword>
<dbReference type="GO" id="GO:0016020">
    <property type="term" value="C:membrane"/>
    <property type="evidence" value="ECO:0007669"/>
    <property type="project" value="UniProtKB-SubCell"/>
</dbReference>
<sequence>MRVTPDNMNPGYSQHGYSQRGFTLIELMLVIVIMSVFAGLVVVSISGVEQRKLMQQRDQLINDLNVVRLESADQARVFALITTSATVTEPAGYFFAEYQPPQTDQQTGQAMVTQQKKPLWQPVEAFKTRSLNENAVLQIRSMDNSPQRDGPEGLMDQKSPDLIWFGNGEVKPARLQLIFNNQPIGNPIYINSTGMVSDTEQGS</sequence>
<dbReference type="InterPro" id="IPR045584">
    <property type="entry name" value="Pilin-like"/>
</dbReference>
<dbReference type="Pfam" id="PF07963">
    <property type="entry name" value="N_methyl"/>
    <property type="match status" value="1"/>
</dbReference>
<evidence type="ECO:0000256" key="1">
    <source>
        <dbReference type="ARBA" id="ARBA00004167"/>
    </source>
</evidence>
<dbReference type="GO" id="GO:0015628">
    <property type="term" value="P:protein secretion by the type II secretion system"/>
    <property type="evidence" value="ECO:0007669"/>
    <property type="project" value="InterPro"/>
</dbReference>
<feature type="transmembrane region" description="Helical" evidence="6">
    <location>
        <begin position="27"/>
        <end position="48"/>
    </location>
</feature>
<protein>
    <submittedName>
        <fullName evidence="7">Type II secretion system protein</fullName>
    </submittedName>
</protein>
<keyword evidence="5 6" id="KW-0472">Membrane</keyword>
<dbReference type="NCBIfam" id="TIGR02532">
    <property type="entry name" value="IV_pilin_GFxxxE"/>
    <property type="match status" value="1"/>
</dbReference>
<dbReference type="GO" id="GO:0015627">
    <property type="term" value="C:type II protein secretion system complex"/>
    <property type="evidence" value="ECO:0007669"/>
    <property type="project" value="InterPro"/>
</dbReference>
<evidence type="ECO:0000256" key="4">
    <source>
        <dbReference type="ARBA" id="ARBA00022989"/>
    </source>
</evidence>
<dbReference type="InterPro" id="IPR002416">
    <property type="entry name" value="T2SS_protein-GspH"/>
</dbReference>
<proteinExistence type="predicted"/>
<evidence type="ECO:0000313" key="8">
    <source>
        <dbReference type="Proteomes" id="UP000297834"/>
    </source>
</evidence>
<dbReference type="SUPFAM" id="SSF54523">
    <property type="entry name" value="Pili subunits"/>
    <property type="match status" value="1"/>
</dbReference>
<dbReference type="OrthoDB" id="6656660at2"/>
<evidence type="ECO:0000256" key="3">
    <source>
        <dbReference type="ARBA" id="ARBA00022692"/>
    </source>
</evidence>
<dbReference type="RefSeq" id="WP_134245927.1">
    <property type="nucleotide sequence ID" value="NZ_SNTY01000088.1"/>
</dbReference>
<evidence type="ECO:0000256" key="6">
    <source>
        <dbReference type="SAM" id="Phobius"/>
    </source>
</evidence>
<keyword evidence="4 6" id="KW-1133">Transmembrane helix</keyword>
<comment type="subcellular location">
    <subcellularLocation>
        <location evidence="1">Membrane</location>
        <topology evidence="1">Single-pass membrane protein</topology>
    </subcellularLocation>
</comment>
<keyword evidence="2" id="KW-0488">Methylation</keyword>
<dbReference type="PRINTS" id="PR00885">
    <property type="entry name" value="BCTERIALGSPH"/>
</dbReference>
<accession>A0A4Y7X8K0</accession>
<comment type="caution">
    <text evidence="7">The sequence shown here is derived from an EMBL/GenBank/DDBJ whole genome shotgun (WGS) entry which is preliminary data.</text>
</comment>
<dbReference type="AlphaFoldDB" id="A0A4Y7X8K0"/>